<evidence type="ECO:0000256" key="1">
    <source>
        <dbReference type="SAM" id="Phobius"/>
    </source>
</evidence>
<evidence type="ECO:0000313" key="3">
    <source>
        <dbReference type="Proteomes" id="UP000283841"/>
    </source>
</evidence>
<keyword evidence="1" id="KW-1133">Transmembrane helix</keyword>
<keyword evidence="3" id="KW-1185">Reference proteome</keyword>
<proteinExistence type="predicted"/>
<dbReference type="AlphaFoldDB" id="A0A443HJI9"/>
<evidence type="ECO:0000313" key="2">
    <source>
        <dbReference type="EMBL" id="RWQ91949.1"/>
    </source>
</evidence>
<dbReference type="Proteomes" id="UP000283841">
    <property type="component" value="Unassembled WGS sequence"/>
</dbReference>
<protein>
    <submittedName>
        <fullName evidence="2">Uncharacterized protein</fullName>
    </submittedName>
</protein>
<comment type="caution">
    <text evidence="2">The sequence shown here is derived from an EMBL/GenBank/DDBJ whole genome shotgun (WGS) entry which is preliminary data.</text>
</comment>
<accession>A0A443HJI9</accession>
<organism evidence="2 3">
    <name type="scientific">Byssochlamys spectabilis</name>
    <name type="common">Paecilomyces variotii</name>
    <dbReference type="NCBI Taxonomy" id="264951"/>
    <lineage>
        <taxon>Eukaryota</taxon>
        <taxon>Fungi</taxon>
        <taxon>Dikarya</taxon>
        <taxon>Ascomycota</taxon>
        <taxon>Pezizomycotina</taxon>
        <taxon>Eurotiomycetes</taxon>
        <taxon>Eurotiomycetidae</taxon>
        <taxon>Eurotiales</taxon>
        <taxon>Thermoascaceae</taxon>
        <taxon>Paecilomyces</taxon>
    </lineage>
</organism>
<dbReference type="GeneID" id="39600823"/>
<keyword evidence="1" id="KW-0472">Membrane</keyword>
<sequence length="53" mass="6391">MTNRVYIFFCSLSFFFFISISGLVCERKAHGTEPWVRYYLLFLALYSLRRVEV</sequence>
<name>A0A443HJI9_BYSSP</name>
<gene>
    <name evidence="2" type="ORF">C8Q69DRAFT_480754</name>
</gene>
<dbReference type="RefSeq" id="XP_028481594.1">
    <property type="nucleotide sequence ID" value="XM_028631546.1"/>
</dbReference>
<dbReference type="EMBL" id="RCNU01000015">
    <property type="protein sequence ID" value="RWQ91949.1"/>
    <property type="molecule type" value="Genomic_DNA"/>
</dbReference>
<feature type="transmembrane region" description="Helical" evidence="1">
    <location>
        <begin position="6"/>
        <end position="25"/>
    </location>
</feature>
<keyword evidence="1" id="KW-0812">Transmembrane</keyword>
<dbReference type="VEuPathDB" id="FungiDB:C8Q69DRAFT_480754"/>
<reference evidence="2 3" key="1">
    <citation type="journal article" date="2018" name="Front. Microbiol.">
        <title>Genomic and genetic insights into a cosmopolitan fungus, Paecilomyces variotii (Eurotiales).</title>
        <authorList>
            <person name="Urquhart A.S."/>
            <person name="Mondo S.J."/>
            <person name="Makela M.R."/>
            <person name="Hane J.K."/>
            <person name="Wiebenga A."/>
            <person name="He G."/>
            <person name="Mihaltcheva S."/>
            <person name="Pangilinan J."/>
            <person name="Lipzen A."/>
            <person name="Barry K."/>
            <person name="de Vries R.P."/>
            <person name="Grigoriev I.V."/>
            <person name="Idnurm A."/>
        </authorList>
    </citation>
    <scope>NUCLEOTIDE SEQUENCE [LARGE SCALE GENOMIC DNA]</scope>
    <source>
        <strain evidence="2 3">CBS 101075</strain>
    </source>
</reference>